<dbReference type="EMBL" id="JAMFTH010000001">
    <property type="protein sequence ID" value="MCP8898203.1"/>
    <property type="molecule type" value="Genomic_DNA"/>
</dbReference>
<evidence type="ECO:0000259" key="5">
    <source>
        <dbReference type="Pfam" id="PF12802"/>
    </source>
</evidence>
<dbReference type="InterPro" id="IPR026282">
    <property type="entry name" value="MJ1563"/>
</dbReference>
<dbReference type="InterPro" id="IPR011991">
    <property type="entry name" value="ArsR-like_HTH"/>
</dbReference>
<dbReference type="RefSeq" id="WP_253966491.1">
    <property type="nucleotide sequence ID" value="NZ_JAMFTH010000001.1"/>
</dbReference>
<dbReference type="PIRSF" id="PIRSF006707">
    <property type="entry name" value="MJ1563"/>
    <property type="match status" value="1"/>
</dbReference>
<accession>A0A9X2HTG1</accession>
<evidence type="ECO:0000256" key="1">
    <source>
        <dbReference type="ARBA" id="ARBA00023015"/>
    </source>
</evidence>
<protein>
    <recommendedName>
        <fullName evidence="4">HTH-type transcriptional regulator</fullName>
    </recommendedName>
</protein>
<evidence type="ECO:0000256" key="3">
    <source>
        <dbReference type="ARBA" id="ARBA00023163"/>
    </source>
</evidence>
<dbReference type="SUPFAM" id="SSF46785">
    <property type="entry name" value="Winged helix' DNA-binding domain"/>
    <property type="match status" value="1"/>
</dbReference>
<reference evidence="6" key="2">
    <citation type="submission" date="2023-01" db="EMBL/GenBank/DDBJ databases">
        <title>Gilvimarinus xylanilyticus HB14 isolated from Caulerpa lentillifera aquaculture base in Hainan, China.</title>
        <authorList>
            <person name="Zhang Y.-J."/>
        </authorList>
    </citation>
    <scope>NUCLEOTIDE SEQUENCE</scope>
    <source>
        <strain evidence="6">HB14</strain>
    </source>
</reference>
<dbReference type="GO" id="GO:0003700">
    <property type="term" value="F:DNA-binding transcription factor activity"/>
    <property type="evidence" value="ECO:0007669"/>
    <property type="project" value="InterPro"/>
</dbReference>
<comment type="similarity">
    <text evidence="4">Belongs to the GbsR family.</text>
</comment>
<dbReference type="Pfam" id="PF12802">
    <property type="entry name" value="MarR_2"/>
    <property type="match status" value="1"/>
</dbReference>
<dbReference type="Proteomes" id="UP001139319">
    <property type="component" value="Unassembled WGS sequence"/>
</dbReference>
<comment type="caution">
    <text evidence="6">The sequence shown here is derived from an EMBL/GenBank/DDBJ whole genome shotgun (WGS) entry which is preliminary data.</text>
</comment>
<evidence type="ECO:0000256" key="4">
    <source>
        <dbReference type="PIRNR" id="PIRNR006707"/>
    </source>
</evidence>
<dbReference type="Gene3D" id="1.10.10.10">
    <property type="entry name" value="Winged helix-like DNA-binding domain superfamily/Winged helix DNA-binding domain"/>
    <property type="match status" value="1"/>
</dbReference>
<dbReference type="GO" id="GO:0003677">
    <property type="term" value="F:DNA binding"/>
    <property type="evidence" value="ECO:0007669"/>
    <property type="project" value="UniProtKB-UniRule"/>
</dbReference>
<reference evidence="6" key="1">
    <citation type="submission" date="2022-05" db="EMBL/GenBank/DDBJ databases">
        <authorList>
            <person name="Sun H.-N."/>
        </authorList>
    </citation>
    <scope>NUCLEOTIDE SEQUENCE</scope>
    <source>
        <strain evidence="6">HB14</strain>
    </source>
</reference>
<keyword evidence="2 4" id="KW-0238">DNA-binding</keyword>
<dbReference type="InterPro" id="IPR052362">
    <property type="entry name" value="HTH-GbsR_regulator"/>
</dbReference>
<dbReference type="PANTHER" id="PTHR38465">
    <property type="entry name" value="HTH-TYPE TRANSCRIPTIONAL REGULATOR MJ1563-RELATED"/>
    <property type="match status" value="1"/>
</dbReference>
<evidence type="ECO:0000313" key="6">
    <source>
        <dbReference type="EMBL" id="MCP8898203.1"/>
    </source>
</evidence>
<gene>
    <name evidence="6" type="ORF">M6D89_02690</name>
</gene>
<dbReference type="InterPro" id="IPR036388">
    <property type="entry name" value="WH-like_DNA-bd_sf"/>
</dbReference>
<dbReference type="InterPro" id="IPR000835">
    <property type="entry name" value="HTH_MarR-typ"/>
</dbReference>
<dbReference type="CDD" id="cd00090">
    <property type="entry name" value="HTH_ARSR"/>
    <property type="match status" value="1"/>
</dbReference>
<keyword evidence="3 4" id="KW-0804">Transcription</keyword>
<name>A0A9X2HTG1_9GAMM</name>
<proteinExistence type="inferred from homology"/>
<feature type="domain" description="HTH marR-type" evidence="5">
    <location>
        <begin position="32"/>
        <end position="78"/>
    </location>
</feature>
<organism evidence="6 7">
    <name type="scientific">Gilvimarinus xylanilyticus</name>
    <dbReference type="NCBI Taxonomy" id="2944139"/>
    <lineage>
        <taxon>Bacteria</taxon>
        <taxon>Pseudomonadati</taxon>
        <taxon>Pseudomonadota</taxon>
        <taxon>Gammaproteobacteria</taxon>
        <taxon>Cellvibrionales</taxon>
        <taxon>Cellvibrionaceae</taxon>
        <taxon>Gilvimarinus</taxon>
    </lineage>
</organism>
<evidence type="ECO:0000313" key="7">
    <source>
        <dbReference type="Proteomes" id="UP001139319"/>
    </source>
</evidence>
<dbReference type="PANTHER" id="PTHR38465:SF1">
    <property type="entry name" value="HTH-TYPE TRANSCRIPTIONAL REGULATOR MJ1563-RELATED"/>
    <property type="match status" value="1"/>
</dbReference>
<sequence length="170" mass="19622">MSPLIESFVRHFGEMGSRWGINRTVGQMYAYIVLSDEPVNADELAAELKVSRSNVSMGLKELQSWNLVRLLHVPGDRKDYFTAPEDVWEIAMTLINERRKREIDPTLTVMRDLLMENPRSPSDQYAQGRIEEMYQLIEMLTHWSREIQQLSPKQISRMLKLGAGVSKLLG</sequence>
<evidence type="ECO:0000256" key="2">
    <source>
        <dbReference type="ARBA" id="ARBA00023125"/>
    </source>
</evidence>
<dbReference type="AlphaFoldDB" id="A0A9X2HTG1"/>
<dbReference type="InterPro" id="IPR036390">
    <property type="entry name" value="WH_DNA-bd_sf"/>
</dbReference>
<keyword evidence="1 4" id="KW-0805">Transcription regulation</keyword>
<keyword evidence="7" id="KW-1185">Reference proteome</keyword>